<dbReference type="PRINTS" id="PR00420">
    <property type="entry name" value="RNGMNOXGNASE"/>
</dbReference>
<name>A0A423W1M2_CYTCH</name>
<dbReference type="InterPro" id="IPR002938">
    <property type="entry name" value="FAD-bd"/>
</dbReference>
<proteinExistence type="predicted"/>
<dbReference type="PANTHER" id="PTHR43004:SF19">
    <property type="entry name" value="BINDING MONOOXYGENASE, PUTATIVE (JCVI)-RELATED"/>
    <property type="match status" value="1"/>
</dbReference>
<protein>
    <recommendedName>
        <fullName evidence="5">FAD-binding domain-containing protein</fullName>
    </recommendedName>
</protein>
<dbReference type="Proteomes" id="UP000284375">
    <property type="component" value="Unassembled WGS sequence"/>
</dbReference>
<comment type="caution">
    <text evidence="6">The sequence shown here is derived from an EMBL/GenBank/DDBJ whole genome shotgun (WGS) entry which is preliminary data.</text>
</comment>
<evidence type="ECO:0000256" key="2">
    <source>
        <dbReference type="ARBA" id="ARBA00022630"/>
    </source>
</evidence>
<accession>A0A423W1M2</accession>
<evidence type="ECO:0000259" key="5">
    <source>
        <dbReference type="Pfam" id="PF01494"/>
    </source>
</evidence>
<evidence type="ECO:0000313" key="7">
    <source>
        <dbReference type="Proteomes" id="UP000284375"/>
    </source>
</evidence>
<dbReference type="InterPro" id="IPR050641">
    <property type="entry name" value="RIFMO-like"/>
</dbReference>
<dbReference type="InterPro" id="IPR036188">
    <property type="entry name" value="FAD/NAD-bd_sf"/>
</dbReference>
<dbReference type="Pfam" id="PF01494">
    <property type="entry name" value="FAD_binding_3"/>
    <property type="match status" value="1"/>
</dbReference>
<dbReference type="STRING" id="252740.A0A423W1M2"/>
<dbReference type="Gene3D" id="3.40.30.120">
    <property type="match status" value="1"/>
</dbReference>
<feature type="domain" description="FAD-binding" evidence="5">
    <location>
        <begin position="6"/>
        <end position="360"/>
    </location>
</feature>
<dbReference type="Gene3D" id="3.50.50.60">
    <property type="entry name" value="FAD/NAD(P)-binding domain"/>
    <property type="match status" value="1"/>
</dbReference>
<keyword evidence="2" id="KW-0285">Flavoprotein</keyword>
<organism evidence="6 7">
    <name type="scientific">Cytospora chrysosperma</name>
    <name type="common">Cytospora canker fungus</name>
    <name type="synonym">Sphaeria chrysosperma</name>
    <dbReference type="NCBI Taxonomy" id="252740"/>
    <lineage>
        <taxon>Eukaryota</taxon>
        <taxon>Fungi</taxon>
        <taxon>Dikarya</taxon>
        <taxon>Ascomycota</taxon>
        <taxon>Pezizomycotina</taxon>
        <taxon>Sordariomycetes</taxon>
        <taxon>Sordariomycetidae</taxon>
        <taxon>Diaporthales</taxon>
        <taxon>Cytosporaceae</taxon>
        <taxon>Cytospora</taxon>
    </lineage>
</organism>
<keyword evidence="3" id="KW-0274">FAD</keyword>
<dbReference type="EMBL" id="LJZO01000017">
    <property type="protein sequence ID" value="ROV97254.1"/>
    <property type="molecule type" value="Genomic_DNA"/>
</dbReference>
<comment type="cofactor">
    <cofactor evidence="1">
        <name>FAD</name>
        <dbReference type="ChEBI" id="CHEBI:57692"/>
    </cofactor>
</comment>
<dbReference type="GO" id="GO:0071949">
    <property type="term" value="F:FAD binding"/>
    <property type="evidence" value="ECO:0007669"/>
    <property type="project" value="InterPro"/>
</dbReference>
<evidence type="ECO:0000256" key="1">
    <source>
        <dbReference type="ARBA" id="ARBA00001974"/>
    </source>
</evidence>
<keyword evidence="4" id="KW-0560">Oxidoreductase</keyword>
<evidence type="ECO:0000256" key="3">
    <source>
        <dbReference type="ARBA" id="ARBA00022827"/>
    </source>
</evidence>
<dbReference type="SUPFAM" id="SSF51905">
    <property type="entry name" value="FAD/NAD(P)-binding domain"/>
    <property type="match status" value="1"/>
</dbReference>
<dbReference type="OrthoDB" id="1716816at2759"/>
<dbReference type="AlphaFoldDB" id="A0A423W1M2"/>
<evidence type="ECO:0000256" key="4">
    <source>
        <dbReference type="ARBA" id="ARBA00023002"/>
    </source>
</evidence>
<dbReference type="PANTHER" id="PTHR43004">
    <property type="entry name" value="TRK SYSTEM POTASSIUM UPTAKE PROTEIN"/>
    <property type="match status" value="1"/>
</dbReference>
<evidence type="ECO:0000313" key="6">
    <source>
        <dbReference type="EMBL" id="ROV97254.1"/>
    </source>
</evidence>
<sequence>MQPPPSVLIVGAGPVGLTTALALQQAGVPGSAILVADQRPTRALTSVGSKALSASASTLEVFRALGAADELVAAGLPNGRAHFGAGRRLLDLGYDVLGTRYPFNMLVPQARTEGILLRRCEEAGVRFAWGRRFVGLTQSADEVCATFRPGEGGGEEEDETVRASWLVGCDGTGSAVRKAVGIPFDGTRATQYGWLVDGHADEDAPAIMGVPSHEGGRAMIFSTGEGRTGRRLMGKVPASEVVAGQRPAPPDLETVRAWAVRNFGTHYNFRDVVWTSVLGDGMRVAASFRSGRVFVAGDAAHQLFPAGGQGMNTGLLDATNLAWKLAMVITGKTGAGREAVERVLDSYTKERLAAVKAVEHNIHMQTVSIWASNEREKAVSDFMEEALNEPALNKRWARRVCGFADPVEPYQLECAGLGQGEELVGTRLTYILDTDTDNVIKAAKNSTFVVGFMAKWAVAEEQRHSIEQAVHLGGYSDKIRLLENSLNATDPKWDGVAAVLIRPDLRVAWVAREGSDIKTTQENFTKVVGWWIGGK</sequence>
<dbReference type="GO" id="GO:0016709">
    <property type="term" value="F:oxidoreductase activity, acting on paired donors, with incorporation or reduction of molecular oxygen, NAD(P)H as one donor, and incorporation of one atom of oxygen"/>
    <property type="evidence" value="ECO:0007669"/>
    <property type="project" value="UniProtKB-ARBA"/>
</dbReference>
<keyword evidence="7" id="KW-1185">Reference proteome</keyword>
<gene>
    <name evidence="6" type="ORF">VSDG_04772</name>
</gene>
<dbReference type="Gene3D" id="3.30.70.2450">
    <property type="match status" value="1"/>
</dbReference>
<reference evidence="6 7" key="1">
    <citation type="submission" date="2015-09" db="EMBL/GenBank/DDBJ databases">
        <title>Host preference determinants of Valsa canker pathogens revealed by comparative genomics.</title>
        <authorList>
            <person name="Yin Z."/>
            <person name="Huang L."/>
        </authorList>
    </citation>
    <scope>NUCLEOTIDE SEQUENCE [LARGE SCALE GENOMIC DNA]</scope>
    <source>
        <strain evidence="6 7">YSFL</strain>
    </source>
</reference>